<protein>
    <submittedName>
        <fullName evidence="2">Uncharacterized protein</fullName>
    </submittedName>
</protein>
<keyword evidence="1" id="KW-1133">Transmembrane helix</keyword>
<reference evidence="2" key="1">
    <citation type="journal article" date="2014" name="Int. J. Syst. Evol. Microbiol.">
        <title>Complete genome sequence of Corynebacterium casei LMG S-19264T (=DSM 44701T), isolated from a smear-ripened cheese.</title>
        <authorList>
            <consortium name="US DOE Joint Genome Institute (JGI-PGF)"/>
            <person name="Walter F."/>
            <person name="Albersmeier A."/>
            <person name="Kalinowski J."/>
            <person name="Ruckert C."/>
        </authorList>
    </citation>
    <scope>NUCLEOTIDE SEQUENCE</scope>
    <source>
        <strain evidence="2">NBRC 108769</strain>
    </source>
</reference>
<proteinExistence type="predicted"/>
<evidence type="ECO:0000313" key="3">
    <source>
        <dbReference type="Proteomes" id="UP001156666"/>
    </source>
</evidence>
<name>A0AA37SNW7_9BACT</name>
<keyword evidence="1" id="KW-0472">Membrane</keyword>
<dbReference type="EMBL" id="BSOH01000020">
    <property type="protein sequence ID" value="GLR18263.1"/>
    <property type="molecule type" value="Genomic_DNA"/>
</dbReference>
<dbReference type="Proteomes" id="UP001156666">
    <property type="component" value="Unassembled WGS sequence"/>
</dbReference>
<keyword evidence="3" id="KW-1185">Reference proteome</keyword>
<keyword evidence="1" id="KW-0812">Transmembrane</keyword>
<evidence type="ECO:0000313" key="2">
    <source>
        <dbReference type="EMBL" id="GLR18263.1"/>
    </source>
</evidence>
<gene>
    <name evidence="2" type="ORF">GCM10007940_28790</name>
</gene>
<reference evidence="2" key="2">
    <citation type="submission" date="2023-01" db="EMBL/GenBank/DDBJ databases">
        <title>Draft genome sequence of Portibacter lacus strain NBRC 108769.</title>
        <authorList>
            <person name="Sun Q."/>
            <person name="Mori K."/>
        </authorList>
    </citation>
    <scope>NUCLEOTIDE SEQUENCE</scope>
    <source>
        <strain evidence="2">NBRC 108769</strain>
    </source>
</reference>
<evidence type="ECO:0000256" key="1">
    <source>
        <dbReference type="SAM" id="Phobius"/>
    </source>
</evidence>
<dbReference type="RefSeq" id="WP_235293627.1">
    <property type="nucleotide sequence ID" value="NZ_BSOH01000020.1"/>
</dbReference>
<feature type="transmembrane region" description="Helical" evidence="1">
    <location>
        <begin position="12"/>
        <end position="30"/>
    </location>
</feature>
<dbReference type="AlphaFoldDB" id="A0AA37SNW7"/>
<comment type="caution">
    <text evidence="2">The sequence shown here is derived from an EMBL/GenBank/DDBJ whole genome shotgun (WGS) entry which is preliminary data.</text>
</comment>
<sequence>MNTKVKWYNDPQMVGGLLIFWPPLGIYGVYKSETIEPKWKKLTYGTIVLVCVLFIIMYLRR</sequence>
<feature type="transmembrane region" description="Helical" evidence="1">
    <location>
        <begin position="42"/>
        <end position="59"/>
    </location>
</feature>
<organism evidence="2 3">
    <name type="scientific">Portibacter lacus</name>
    <dbReference type="NCBI Taxonomy" id="1099794"/>
    <lineage>
        <taxon>Bacteria</taxon>
        <taxon>Pseudomonadati</taxon>
        <taxon>Bacteroidota</taxon>
        <taxon>Saprospiria</taxon>
        <taxon>Saprospirales</taxon>
        <taxon>Haliscomenobacteraceae</taxon>
        <taxon>Portibacter</taxon>
    </lineage>
</organism>
<accession>A0AA37SNW7</accession>